<feature type="domain" description="Cobalamin biosynthesis central region" evidence="3">
    <location>
        <begin position="138"/>
        <end position="223"/>
    </location>
</feature>
<dbReference type="SUPFAM" id="SSF159672">
    <property type="entry name" value="CbiG N-terminal domain-like"/>
    <property type="match status" value="1"/>
</dbReference>
<reference evidence="4 5" key="1">
    <citation type="journal article" date="2010" name="Stand. Genomic Sci.">
        <title>Complete genome sequence of Thermosediminibacter oceani type strain (JW/IW-1228P).</title>
        <authorList>
            <person name="Pitluck S."/>
            <person name="Yasawong M."/>
            <person name="Munk C."/>
            <person name="Nolan M."/>
            <person name="Lapidus A."/>
            <person name="Lucas S."/>
            <person name="Glavina Del Rio T."/>
            <person name="Tice H."/>
            <person name="Cheng J.F."/>
            <person name="Bruce D."/>
            <person name="Detter C."/>
            <person name="Tapia R."/>
            <person name="Han C."/>
            <person name="Goodwin L."/>
            <person name="Liolios K."/>
            <person name="Ivanova N."/>
            <person name="Mavromatis K."/>
            <person name="Mikhailova N."/>
            <person name="Pati A."/>
            <person name="Chen A."/>
            <person name="Palaniappan K."/>
            <person name="Land M."/>
            <person name="Hauser L."/>
            <person name="Chang Y.J."/>
            <person name="Jeffries C.D."/>
            <person name="Rohde M."/>
            <person name="Spring S."/>
            <person name="Sikorski J."/>
            <person name="Goker M."/>
            <person name="Woyke T."/>
            <person name="Bristow J."/>
            <person name="Eisen J.A."/>
            <person name="Markowitz V."/>
            <person name="Hugenholtz P."/>
            <person name="Kyrpides N.C."/>
            <person name="Klenk H.P."/>
        </authorList>
    </citation>
    <scope>NUCLEOTIDE SEQUENCE [LARGE SCALE GENOMIC DNA]</scope>
    <source>
        <strain evidence="5">ATCC BAA-1034 / DSM 16646 / JW/IW-1228P</strain>
    </source>
</reference>
<dbReference type="PANTHER" id="PTHR37477">
    <property type="entry name" value="COBALT-PRECORRIN-5A HYDROLASE"/>
    <property type="match status" value="1"/>
</dbReference>
<dbReference type="InterPro" id="IPR002750">
    <property type="entry name" value="CobE/GbiG_C"/>
</dbReference>
<evidence type="ECO:0000313" key="4">
    <source>
        <dbReference type="EMBL" id="ADL07097.1"/>
    </source>
</evidence>
<sequence>MKTAVIAVTERGAGIALRLRESLGSDIYLPEKLIKAGSPGTYPIEGDFIEFVHGIFPKYRGLIFVTATGIAVRSIAGALKGKRLDPAVVVLDERARFAISLVSGHLGGANDLAKAVAKATGAVPVITTASDLAGIETPDVTAAKLGLYIENFEGLKRVSSCLLRGDKVAYVLESGYPVDAIERRHFEQNAVICDRVPRDAAAAVFITDKRVNPPGIPHVILRPRSLVLGIGARKGAKYPELLRLLSEALDQLNLSVTGIGRIATVDLKREEESINELSRSLKVPVEFYTVKRLQEVENRFPLSEFVKQRIGVGSVARPSAFLASNGGEELGYFRGGGFTLAIFRRRMK</sequence>
<dbReference type="InterPro" id="IPR021744">
    <property type="entry name" value="CbiG_N"/>
</dbReference>
<dbReference type="RefSeq" id="WP_013275147.1">
    <property type="nucleotide sequence ID" value="NC_014377.1"/>
</dbReference>
<feature type="domain" description="CobE/GbiG C-terminal" evidence="1">
    <location>
        <begin position="226"/>
        <end position="342"/>
    </location>
</feature>
<accession>D9S0T3</accession>
<dbReference type="eggNOG" id="COG2073">
    <property type="taxonomic scope" value="Bacteria"/>
</dbReference>
<dbReference type="InterPro" id="IPR038029">
    <property type="entry name" value="GbiG_N_sf"/>
</dbReference>
<name>D9S0T3_THEOJ</name>
<dbReference type="GO" id="GO:0009236">
    <property type="term" value="P:cobalamin biosynthetic process"/>
    <property type="evidence" value="ECO:0007669"/>
    <property type="project" value="InterPro"/>
</dbReference>
<organism evidence="4 5">
    <name type="scientific">Thermosediminibacter oceani (strain ATCC BAA-1034 / DSM 16646 / JW/IW-1228P)</name>
    <dbReference type="NCBI Taxonomy" id="555079"/>
    <lineage>
        <taxon>Bacteria</taxon>
        <taxon>Bacillati</taxon>
        <taxon>Bacillota</taxon>
        <taxon>Clostridia</taxon>
        <taxon>Thermosediminibacterales</taxon>
        <taxon>Thermosediminibacteraceae</taxon>
        <taxon>Thermosediminibacter</taxon>
    </lineage>
</organism>
<dbReference type="InterPro" id="IPR052553">
    <property type="entry name" value="CbiG_hydrolase"/>
</dbReference>
<dbReference type="Proteomes" id="UP000000272">
    <property type="component" value="Chromosome"/>
</dbReference>
<dbReference type="NCBIfam" id="NF004466">
    <property type="entry name" value="PRK05788.1-4"/>
    <property type="match status" value="1"/>
</dbReference>
<dbReference type="Pfam" id="PF11760">
    <property type="entry name" value="CbiG_N"/>
    <property type="match status" value="1"/>
</dbReference>
<feature type="domain" description="Cobalamin synthesis G N-terminal" evidence="2">
    <location>
        <begin position="51"/>
        <end position="131"/>
    </location>
</feature>
<dbReference type="SUPFAM" id="SSF159664">
    <property type="entry name" value="CobE/GbiG C-terminal domain-like"/>
    <property type="match status" value="1"/>
</dbReference>
<dbReference type="AlphaFoldDB" id="D9S0T3"/>
<dbReference type="STRING" id="555079.Toce_0316"/>
<evidence type="ECO:0000313" key="5">
    <source>
        <dbReference type="Proteomes" id="UP000000272"/>
    </source>
</evidence>
<dbReference type="HOGENOM" id="CLU_028397_0_0_9"/>
<proteinExistence type="predicted"/>
<evidence type="ECO:0000259" key="2">
    <source>
        <dbReference type="Pfam" id="PF11760"/>
    </source>
</evidence>
<dbReference type="EMBL" id="CP002131">
    <property type="protein sequence ID" value="ADL07097.1"/>
    <property type="molecule type" value="Genomic_DNA"/>
</dbReference>
<protein>
    <submittedName>
        <fullName evidence="4">Cobalamin (Vitamin B12) biosynthesis CbiG protein</fullName>
    </submittedName>
</protein>
<dbReference type="Pfam" id="PF11761">
    <property type="entry name" value="CbiG_mid"/>
    <property type="match status" value="1"/>
</dbReference>
<evidence type="ECO:0000259" key="1">
    <source>
        <dbReference type="Pfam" id="PF01890"/>
    </source>
</evidence>
<dbReference type="Gene3D" id="3.40.50.11220">
    <property type="match status" value="1"/>
</dbReference>
<dbReference type="Pfam" id="PF01890">
    <property type="entry name" value="CbiG_C"/>
    <property type="match status" value="1"/>
</dbReference>
<evidence type="ECO:0000259" key="3">
    <source>
        <dbReference type="Pfam" id="PF11761"/>
    </source>
</evidence>
<gene>
    <name evidence="4" type="ordered locus">Toce_0316</name>
</gene>
<dbReference type="InterPro" id="IPR036518">
    <property type="entry name" value="CobE/GbiG_C_sf"/>
</dbReference>
<dbReference type="InterPro" id="IPR021745">
    <property type="entry name" value="CbiG_mid"/>
</dbReference>
<dbReference type="PANTHER" id="PTHR37477:SF1">
    <property type="entry name" value="COBALT-PRECORRIN-5A HYDROLASE"/>
    <property type="match status" value="1"/>
</dbReference>
<dbReference type="Gene3D" id="3.30.420.180">
    <property type="entry name" value="CobE/GbiG C-terminal domain"/>
    <property type="match status" value="1"/>
</dbReference>
<keyword evidence="5" id="KW-1185">Reference proteome</keyword>
<dbReference type="KEGG" id="toc:Toce_0316"/>